<protein>
    <submittedName>
        <fullName evidence="1">Uncharacterized protein</fullName>
    </submittedName>
</protein>
<accession>A0A2P2IZE5</accession>
<reference evidence="1" key="1">
    <citation type="submission" date="2018-02" db="EMBL/GenBank/DDBJ databases">
        <title>Rhizophora mucronata_Transcriptome.</title>
        <authorList>
            <person name="Meera S.P."/>
            <person name="Sreeshan A."/>
            <person name="Augustine A."/>
        </authorList>
    </citation>
    <scope>NUCLEOTIDE SEQUENCE</scope>
    <source>
        <tissue evidence="1">Leaf</tissue>
    </source>
</reference>
<proteinExistence type="predicted"/>
<evidence type="ECO:0000313" key="1">
    <source>
        <dbReference type="EMBL" id="MBW86595.1"/>
    </source>
</evidence>
<organism evidence="1">
    <name type="scientific">Rhizophora mucronata</name>
    <name type="common">Asiatic mangrove</name>
    <dbReference type="NCBI Taxonomy" id="61149"/>
    <lineage>
        <taxon>Eukaryota</taxon>
        <taxon>Viridiplantae</taxon>
        <taxon>Streptophyta</taxon>
        <taxon>Embryophyta</taxon>
        <taxon>Tracheophyta</taxon>
        <taxon>Spermatophyta</taxon>
        <taxon>Magnoliopsida</taxon>
        <taxon>eudicotyledons</taxon>
        <taxon>Gunneridae</taxon>
        <taxon>Pentapetalae</taxon>
        <taxon>rosids</taxon>
        <taxon>fabids</taxon>
        <taxon>Malpighiales</taxon>
        <taxon>Rhizophoraceae</taxon>
        <taxon>Rhizophora</taxon>
    </lineage>
</organism>
<dbReference type="AlphaFoldDB" id="A0A2P2IZE5"/>
<dbReference type="EMBL" id="GGEC01006112">
    <property type="protein sequence ID" value="MBW86595.1"/>
    <property type="molecule type" value="Transcribed_RNA"/>
</dbReference>
<name>A0A2P2IZE5_RHIMU</name>
<sequence>MADIFTLFWQYDINIPCGLIPKFVICLL</sequence>